<dbReference type="KEGG" id="sbu:SpiBuddy_0182"/>
<dbReference type="Gene3D" id="3.40.50.300">
    <property type="entry name" value="P-loop containing nucleotide triphosphate hydrolases"/>
    <property type="match status" value="1"/>
</dbReference>
<dbReference type="InterPro" id="IPR011991">
    <property type="entry name" value="ArsR-like_HTH"/>
</dbReference>
<dbReference type="PANTHER" id="PTHR34704">
    <property type="entry name" value="ATPASE"/>
    <property type="match status" value="1"/>
</dbReference>
<keyword evidence="4" id="KW-1185">Reference proteome</keyword>
<dbReference type="CDD" id="cd00090">
    <property type="entry name" value="HTH_ARSR"/>
    <property type="match status" value="1"/>
</dbReference>
<dbReference type="Proteomes" id="UP000008466">
    <property type="component" value="Chromosome"/>
</dbReference>
<dbReference type="GO" id="GO:0005524">
    <property type="term" value="F:ATP binding"/>
    <property type="evidence" value="ECO:0007669"/>
    <property type="project" value="InterPro"/>
</dbReference>
<dbReference type="STRING" id="158189.SpiBuddy_0182"/>
<dbReference type="SUPFAM" id="SSF52540">
    <property type="entry name" value="P-loop containing nucleoside triphosphate hydrolases"/>
    <property type="match status" value="1"/>
</dbReference>
<evidence type="ECO:0000313" key="4">
    <source>
        <dbReference type="Proteomes" id="UP000008466"/>
    </source>
</evidence>
<dbReference type="SUPFAM" id="SSF46785">
    <property type="entry name" value="Winged helix' DNA-binding domain"/>
    <property type="match status" value="1"/>
</dbReference>
<evidence type="ECO:0000259" key="2">
    <source>
        <dbReference type="Pfam" id="PF03008"/>
    </source>
</evidence>
<dbReference type="eggNOG" id="COG1672">
    <property type="taxonomic scope" value="Bacteria"/>
</dbReference>
<dbReference type="InterPro" id="IPR036390">
    <property type="entry name" value="WH_DNA-bd_sf"/>
</dbReference>
<dbReference type="AlphaFoldDB" id="F0RXH3"/>
<dbReference type="InterPro" id="IPR004256">
    <property type="entry name" value="DUF234"/>
</dbReference>
<sequence>MTDQLFIGREEELAYLEKAYASQDFEFCVIYGRRRIGKTSLVVRFCEEKRAIYHMAQKGTETIGLEKLSEAISDSLLQKAQVKFASFEKALEYLCEVSEHERLIFVIDEFPYFCSSIPSSMSVLQYAIDHLLKKTKLMIILTGSSVSFMEQEVMGSKSPLYGRRTRTLKLNPFSLAETASLCARSPIESVLVQAMTGGVPLYVQYFASKEPLWEAIREIWFLKTGLLYYEPQFLLSMETRNPEQYAQVLALLAAGTTKPNQMADKLGVSSAHLAALLSTLQTLGLVTKELPFGEKQGKKGVYRISDSLFTFYLRFVYPYLALLEQGKPEGPLRLLEQHMDQFVGKQFEQMCHTYFLQHTNRPIIALSHWWGFDQQNQQNEELDLVAEDANGGMVFAECKWRTTKVGLSDYARLVQRSTLLLKGEQAEYWLFSKSGFTDELQKAKLATLVGVEQMVPTTSPVV</sequence>
<feature type="domain" description="ATPase" evidence="1">
    <location>
        <begin position="6"/>
        <end position="177"/>
    </location>
</feature>
<name>F0RXH3_SPHGB</name>
<reference evidence="4" key="1">
    <citation type="submission" date="2011-02" db="EMBL/GenBank/DDBJ databases">
        <title>Complete sequence of Spirochaeta sp. Buddy.</title>
        <authorList>
            <person name="Lucas S."/>
            <person name="Copeland A."/>
            <person name="Lapidus A."/>
            <person name="Cheng J.-F."/>
            <person name="Goodwin L."/>
            <person name="Pitluck S."/>
            <person name="Zeytun A."/>
            <person name="Detter J.C."/>
            <person name="Han C."/>
            <person name="Tapia R."/>
            <person name="Land M."/>
            <person name="Hauser L."/>
            <person name="Kyrpides N."/>
            <person name="Ivanova N."/>
            <person name="Mikhailova N."/>
            <person name="Pagani I."/>
            <person name="Ritalahti K.M."/>
            <person name="Loeffler F.E."/>
            <person name="Woyke T."/>
        </authorList>
    </citation>
    <scope>NUCLEOTIDE SEQUENCE [LARGE SCALE GENOMIC DNA]</scope>
    <source>
        <strain evidence="4">ATCC BAA-1886 / DSM 22777 / Buddy</strain>
    </source>
</reference>
<dbReference type="Gene3D" id="1.10.10.10">
    <property type="entry name" value="Winged helix-like DNA-binding domain superfamily/Winged helix DNA-binding domain"/>
    <property type="match status" value="1"/>
</dbReference>
<dbReference type="InterPro" id="IPR011335">
    <property type="entry name" value="Restrct_endonuc-II-like"/>
</dbReference>
<evidence type="ECO:0000313" key="3">
    <source>
        <dbReference type="EMBL" id="ADY12023.1"/>
    </source>
</evidence>
<feature type="domain" description="DUF234" evidence="2">
    <location>
        <begin position="312"/>
        <end position="403"/>
    </location>
</feature>
<dbReference type="RefSeq" id="WP_013605876.1">
    <property type="nucleotide sequence ID" value="NC_015152.1"/>
</dbReference>
<dbReference type="InterPro" id="IPR036388">
    <property type="entry name" value="WH-like_DNA-bd_sf"/>
</dbReference>
<organism evidence="3 4">
    <name type="scientific">Sphaerochaeta globosa (strain ATCC BAA-1886 / DSM 22777 / Buddy)</name>
    <name type="common">Spirochaeta sp. (strain Buddy)</name>
    <dbReference type="NCBI Taxonomy" id="158189"/>
    <lineage>
        <taxon>Bacteria</taxon>
        <taxon>Pseudomonadati</taxon>
        <taxon>Spirochaetota</taxon>
        <taxon>Spirochaetia</taxon>
        <taxon>Spirochaetales</taxon>
        <taxon>Sphaerochaetaceae</taxon>
        <taxon>Sphaerochaeta</taxon>
    </lineage>
</organism>
<dbReference type="SUPFAM" id="SSF52980">
    <property type="entry name" value="Restriction endonuclease-like"/>
    <property type="match status" value="1"/>
</dbReference>
<dbReference type="InterPro" id="IPR011579">
    <property type="entry name" value="ATPase_dom"/>
</dbReference>
<dbReference type="GO" id="GO:0006355">
    <property type="term" value="P:regulation of DNA-templated transcription"/>
    <property type="evidence" value="ECO:0007669"/>
    <property type="project" value="UniProtKB-ARBA"/>
</dbReference>
<dbReference type="Pfam" id="PF03008">
    <property type="entry name" value="DUF234"/>
    <property type="match status" value="1"/>
</dbReference>
<gene>
    <name evidence="3" type="ordered locus">SpiBuddy_0182</name>
</gene>
<dbReference type="PANTHER" id="PTHR34704:SF1">
    <property type="entry name" value="ATPASE"/>
    <property type="match status" value="1"/>
</dbReference>
<protein>
    <submittedName>
        <fullName evidence="3">ATPase</fullName>
    </submittedName>
</protein>
<dbReference type="EMBL" id="CP002541">
    <property type="protein sequence ID" value="ADY12023.1"/>
    <property type="molecule type" value="Genomic_DNA"/>
</dbReference>
<proteinExistence type="predicted"/>
<dbReference type="HOGENOM" id="CLU_041137_3_0_12"/>
<dbReference type="OrthoDB" id="9813134at2"/>
<accession>F0RXH3</accession>
<evidence type="ECO:0000259" key="1">
    <source>
        <dbReference type="Pfam" id="PF01637"/>
    </source>
</evidence>
<dbReference type="InterPro" id="IPR027417">
    <property type="entry name" value="P-loop_NTPase"/>
</dbReference>
<dbReference type="Pfam" id="PF01637">
    <property type="entry name" value="ATPase_2"/>
    <property type="match status" value="1"/>
</dbReference>